<proteinExistence type="predicted"/>
<dbReference type="SUPFAM" id="SSF57552">
    <property type="entry name" value="Blood coagulation inhibitor (disintegrin)"/>
    <property type="match status" value="3"/>
</dbReference>
<dbReference type="Gene3D" id="4.10.70.10">
    <property type="entry name" value="Disintegrin domain"/>
    <property type="match status" value="2"/>
</dbReference>
<name>A0A250JL14_9BACT</name>
<sequence length="382" mass="38169">MGRGVWGVLVGVWMVLGCGPSRSEECAPEWGWPCTGGRACVEGVCVEDPDAGPPCVVGATRACEEGCAGIQTCGSGGTWGPCETCGEGQRCEGRQCVCDSTSCAGGCCQGNTCLPGTAPTACGTGGVACVMDAQCGKDTPRCEPGSGTCVCVKSEPRESQCGDGRDNDCDGLVDCADPDCGARACGAQGQTCGGSACVCPGGSTERACGDGQDNDCDGLVDCRDPDCEARTCRAAAGVCDQEEVCGAGVCPGDRRVGPDVVCRPSRGMCDVEERCDGVGVACPGDRKVAAGSVCQPSTGGCDPAEVCDGVSPACPVDRYLPAGQVCRAAAGVCDSAARCSGTSGVCPDNAVDHARCDDGKACTIDFCATNGSCQHVQKGVCI</sequence>
<organism evidence="1 2">
    <name type="scientific">Cystobacter fuscus</name>
    <dbReference type="NCBI Taxonomy" id="43"/>
    <lineage>
        <taxon>Bacteria</taxon>
        <taxon>Pseudomonadati</taxon>
        <taxon>Myxococcota</taxon>
        <taxon>Myxococcia</taxon>
        <taxon>Myxococcales</taxon>
        <taxon>Cystobacterineae</taxon>
        <taxon>Archangiaceae</taxon>
        <taxon>Cystobacter</taxon>
    </lineage>
</organism>
<dbReference type="AlphaFoldDB" id="A0A250JL14"/>
<dbReference type="EMBL" id="CP022098">
    <property type="protein sequence ID" value="ATB44343.1"/>
    <property type="molecule type" value="Genomic_DNA"/>
</dbReference>
<dbReference type="RefSeq" id="WP_157759120.1">
    <property type="nucleotide sequence ID" value="NZ_CP022098.1"/>
</dbReference>
<accession>A0A250JL14</accession>
<protein>
    <recommendedName>
        <fullName evidence="3">Disintegrin domain-containing protein</fullName>
    </recommendedName>
</protein>
<evidence type="ECO:0000313" key="1">
    <source>
        <dbReference type="EMBL" id="ATB44343.1"/>
    </source>
</evidence>
<dbReference type="Proteomes" id="UP000217257">
    <property type="component" value="Chromosome"/>
</dbReference>
<dbReference type="PROSITE" id="PS51257">
    <property type="entry name" value="PROKAR_LIPOPROTEIN"/>
    <property type="match status" value="1"/>
</dbReference>
<evidence type="ECO:0000313" key="2">
    <source>
        <dbReference type="Proteomes" id="UP000217257"/>
    </source>
</evidence>
<gene>
    <name evidence="1" type="ORF">CYFUS_009830</name>
</gene>
<evidence type="ECO:0008006" key="3">
    <source>
        <dbReference type="Google" id="ProtNLM"/>
    </source>
</evidence>
<reference evidence="1 2" key="1">
    <citation type="submission" date="2017-06" db="EMBL/GenBank/DDBJ databases">
        <title>Sequencing and comparative analysis of myxobacterial genomes.</title>
        <authorList>
            <person name="Rupp O."/>
            <person name="Goesmann A."/>
            <person name="Sogaard-Andersen L."/>
        </authorList>
    </citation>
    <scope>NUCLEOTIDE SEQUENCE [LARGE SCALE GENOMIC DNA]</scope>
    <source>
        <strain evidence="1 2">DSM 52655</strain>
    </source>
</reference>
<dbReference type="InterPro" id="IPR036436">
    <property type="entry name" value="Disintegrin_dom_sf"/>
</dbReference>
<dbReference type="KEGG" id="cfus:CYFUS_009830"/>